<accession>A0ACB7SZ36</accession>
<evidence type="ECO:0000313" key="1">
    <source>
        <dbReference type="EMBL" id="KAH6937914.1"/>
    </source>
</evidence>
<gene>
    <name evidence="1" type="ORF">HPB50_005115</name>
</gene>
<dbReference type="EMBL" id="CM023482">
    <property type="protein sequence ID" value="KAH6937914.1"/>
    <property type="molecule type" value="Genomic_DNA"/>
</dbReference>
<protein>
    <submittedName>
        <fullName evidence="1">Uncharacterized protein</fullName>
    </submittedName>
</protein>
<evidence type="ECO:0000313" key="2">
    <source>
        <dbReference type="Proteomes" id="UP000821845"/>
    </source>
</evidence>
<reference evidence="1" key="1">
    <citation type="submission" date="2020-05" db="EMBL/GenBank/DDBJ databases">
        <title>Large-scale comparative analyses of tick genomes elucidate their genetic diversity and vector capacities.</title>
        <authorList>
            <person name="Jia N."/>
            <person name="Wang J."/>
            <person name="Shi W."/>
            <person name="Du L."/>
            <person name="Sun Y."/>
            <person name="Zhan W."/>
            <person name="Jiang J."/>
            <person name="Wang Q."/>
            <person name="Zhang B."/>
            <person name="Ji P."/>
            <person name="Sakyi L.B."/>
            <person name="Cui X."/>
            <person name="Yuan T."/>
            <person name="Jiang B."/>
            <person name="Yang W."/>
            <person name="Lam T.T.-Y."/>
            <person name="Chang Q."/>
            <person name="Ding S."/>
            <person name="Wang X."/>
            <person name="Zhu J."/>
            <person name="Ruan X."/>
            <person name="Zhao L."/>
            <person name="Wei J."/>
            <person name="Que T."/>
            <person name="Du C."/>
            <person name="Cheng J."/>
            <person name="Dai P."/>
            <person name="Han X."/>
            <person name="Huang E."/>
            <person name="Gao Y."/>
            <person name="Liu J."/>
            <person name="Shao H."/>
            <person name="Ye R."/>
            <person name="Li L."/>
            <person name="Wei W."/>
            <person name="Wang X."/>
            <person name="Wang C."/>
            <person name="Yang T."/>
            <person name="Huo Q."/>
            <person name="Li W."/>
            <person name="Guo W."/>
            <person name="Chen H."/>
            <person name="Zhou L."/>
            <person name="Ni X."/>
            <person name="Tian J."/>
            <person name="Zhou Y."/>
            <person name="Sheng Y."/>
            <person name="Liu T."/>
            <person name="Pan Y."/>
            <person name="Xia L."/>
            <person name="Li J."/>
            <person name="Zhao F."/>
            <person name="Cao W."/>
        </authorList>
    </citation>
    <scope>NUCLEOTIDE SEQUENCE</scope>
    <source>
        <strain evidence="1">Hyas-2018</strain>
    </source>
</reference>
<comment type="caution">
    <text evidence="1">The sequence shown here is derived from an EMBL/GenBank/DDBJ whole genome shotgun (WGS) entry which is preliminary data.</text>
</comment>
<keyword evidence="2" id="KW-1185">Reference proteome</keyword>
<organism evidence="1 2">
    <name type="scientific">Hyalomma asiaticum</name>
    <name type="common">Tick</name>
    <dbReference type="NCBI Taxonomy" id="266040"/>
    <lineage>
        <taxon>Eukaryota</taxon>
        <taxon>Metazoa</taxon>
        <taxon>Ecdysozoa</taxon>
        <taxon>Arthropoda</taxon>
        <taxon>Chelicerata</taxon>
        <taxon>Arachnida</taxon>
        <taxon>Acari</taxon>
        <taxon>Parasitiformes</taxon>
        <taxon>Ixodida</taxon>
        <taxon>Ixodoidea</taxon>
        <taxon>Ixodidae</taxon>
        <taxon>Hyalomminae</taxon>
        <taxon>Hyalomma</taxon>
    </lineage>
</organism>
<sequence>MKKRYFAIHVESREVPSHQFKDYTPAALRVSSVRENRPMRDAGRTASRDVLDFRAQLGGLLLFIGRFVTYL</sequence>
<name>A0ACB7SZ36_HYAAI</name>
<dbReference type="Proteomes" id="UP000821845">
    <property type="component" value="Chromosome 2"/>
</dbReference>
<proteinExistence type="predicted"/>